<sequence>MSTLSFVDFPVEIIHHIFDYCDILTIFLSIRSVCKRFYKLVETYNQLNLVLNSKTHYYIKFLSRCISPACVVSLHFKNDNEKWNLFSLFQSLFSLDQFTQLRSLTLFYIKNEDLEYFFEHLNIQQLISLSIHLNLQRLFLSNIDYPFEQLTWSKSNQLFYLSIDQCSYENYLSILEQLPHLQTFIMKNCHFNYNFKSFPSKLNSSLKSLTISKFSISRQNLPLFFSPIHSLKHLKVISHRQEIDYVFNGSTWENIIEINLPELDQFQFFFSCVHSDDQNFIDLHLMIESFRSSFYLLTKSCFVTSTFLPRRREVWLFTTPMCINNYTCDVRHQISWTNHPYHFTKQSINVTSKTHSIETSSITFDLGGYGIKREGLRCIADVLQNDTTISLLDLYNNGIENEDVQYLVNVLRNNKSLKTLNLSQNSIGDQGVEHLARFLRENQTLTSLNLLHNQISHDGADFLAQALMRNQTLTTLHLWNNRIGNEGAEYFSIMLRQNSTLKLLDLSANQIRDEGAMELLDALQENQTLKELWLWNNSITPQSKSELKQISNRINL</sequence>
<comment type="caution">
    <text evidence="3">The sequence shown here is derived from an EMBL/GenBank/DDBJ whole genome shotgun (WGS) entry which is preliminary data.</text>
</comment>
<feature type="domain" description="F-box" evidence="1">
    <location>
        <begin position="3"/>
        <end position="51"/>
    </location>
</feature>
<dbReference type="InterPro" id="IPR032675">
    <property type="entry name" value="LRR_dom_sf"/>
</dbReference>
<reference evidence="3" key="1">
    <citation type="submission" date="2021-02" db="EMBL/GenBank/DDBJ databases">
        <authorList>
            <person name="Nowell W R."/>
        </authorList>
    </citation>
    <scope>NUCLEOTIDE SEQUENCE</scope>
</reference>
<dbReference type="SMART" id="SM00368">
    <property type="entry name" value="LRR_RI"/>
    <property type="match status" value="6"/>
</dbReference>
<dbReference type="CDD" id="cd09917">
    <property type="entry name" value="F-box_SF"/>
    <property type="match status" value="1"/>
</dbReference>
<dbReference type="OrthoDB" id="272549at2759"/>
<dbReference type="SUPFAM" id="SSF52047">
    <property type="entry name" value="RNI-like"/>
    <property type="match status" value="1"/>
</dbReference>
<dbReference type="EMBL" id="CAJNOJ010000075">
    <property type="protein sequence ID" value="CAF1043845.1"/>
    <property type="molecule type" value="Genomic_DNA"/>
</dbReference>
<protein>
    <recommendedName>
        <fullName evidence="1">F-box domain-containing protein</fullName>
    </recommendedName>
</protein>
<evidence type="ECO:0000313" key="3">
    <source>
        <dbReference type="EMBL" id="CAF1464213.1"/>
    </source>
</evidence>
<dbReference type="PANTHER" id="PTHR24114">
    <property type="entry name" value="LEUCINE RICH REPEAT FAMILY PROTEIN"/>
    <property type="match status" value="1"/>
</dbReference>
<accession>A0A815QKA8</accession>
<dbReference type="InterPro" id="IPR001611">
    <property type="entry name" value="Leu-rich_rpt"/>
</dbReference>
<evidence type="ECO:0000313" key="4">
    <source>
        <dbReference type="Proteomes" id="UP000663828"/>
    </source>
</evidence>
<dbReference type="PROSITE" id="PS50181">
    <property type="entry name" value="FBOX"/>
    <property type="match status" value="1"/>
</dbReference>
<dbReference type="PANTHER" id="PTHR24114:SF2">
    <property type="entry name" value="F-BOX DOMAIN-CONTAINING PROTEIN-RELATED"/>
    <property type="match status" value="1"/>
</dbReference>
<dbReference type="Proteomes" id="UP000663828">
    <property type="component" value="Unassembled WGS sequence"/>
</dbReference>
<evidence type="ECO:0000259" key="1">
    <source>
        <dbReference type="PROSITE" id="PS50181"/>
    </source>
</evidence>
<name>A0A815QKA8_ADIRI</name>
<evidence type="ECO:0000313" key="2">
    <source>
        <dbReference type="EMBL" id="CAF1043845.1"/>
    </source>
</evidence>
<dbReference type="AlphaFoldDB" id="A0A815QKA8"/>
<dbReference type="Gene3D" id="1.20.1280.50">
    <property type="match status" value="1"/>
</dbReference>
<dbReference type="Gene3D" id="3.80.10.10">
    <property type="entry name" value="Ribonuclease Inhibitor"/>
    <property type="match status" value="3"/>
</dbReference>
<dbReference type="InterPro" id="IPR052394">
    <property type="entry name" value="LRR-containing"/>
</dbReference>
<dbReference type="Pfam" id="PF00646">
    <property type="entry name" value="F-box"/>
    <property type="match status" value="1"/>
</dbReference>
<dbReference type="InterPro" id="IPR001810">
    <property type="entry name" value="F-box_dom"/>
</dbReference>
<gene>
    <name evidence="2" type="ORF">EDS130_LOCUS17070</name>
    <name evidence="3" type="ORF">XAT740_LOCUS37609</name>
</gene>
<proteinExistence type="predicted"/>
<dbReference type="SUPFAM" id="SSF81383">
    <property type="entry name" value="F-box domain"/>
    <property type="match status" value="1"/>
</dbReference>
<organism evidence="3 4">
    <name type="scientific">Adineta ricciae</name>
    <name type="common">Rotifer</name>
    <dbReference type="NCBI Taxonomy" id="249248"/>
    <lineage>
        <taxon>Eukaryota</taxon>
        <taxon>Metazoa</taxon>
        <taxon>Spiralia</taxon>
        <taxon>Gnathifera</taxon>
        <taxon>Rotifera</taxon>
        <taxon>Eurotatoria</taxon>
        <taxon>Bdelloidea</taxon>
        <taxon>Adinetida</taxon>
        <taxon>Adinetidae</taxon>
        <taxon>Adineta</taxon>
    </lineage>
</organism>
<dbReference type="EMBL" id="CAJNOR010003971">
    <property type="protein sequence ID" value="CAF1464213.1"/>
    <property type="molecule type" value="Genomic_DNA"/>
</dbReference>
<dbReference type="Proteomes" id="UP000663852">
    <property type="component" value="Unassembled WGS sequence"/>
</dbReference>
<dbReference type="Pfam" id="PF13516">
    <property type="entry name" value="LRR_6"/>
    <property type="match status" value="4"/>
</dbReference>
<keyword evidence="4" id="KW-1185">Reference proteome</keyword>
<dbReference type="InterPro" id="IPR036047">
    <property type="entry name" value="F-box-like_dom_sf"/>
</dbReference>